<evidence type="ECO:0000256" key="3">
    <source>
        <dbReference type="ARBA" id="ARBA00022692"/>
    </source>
</evidence>
<feature type="domain" description="RCK C-terminal" evidence="8">
    <location>
        <begin position="280"/>
        <end position="366"/>
    </location>
</feature>
<feature type="transmembrane region" description="Helical" evidence="7">
    <location>
        <begin position="403"/>
        <end position="420"/>
    </location>
</feature>
<dbReference type="EMBL" id="SLWX01000001">
    <property type="protein sequence ID" value="TCO78371.1"/>
    <property type="molecule type" value="Genomic_DNA"/>
</dbReference>
<accession>A0A4R2KV70</accession>
<dbReference type="Pfam" id="PF02080">
    <property type="entry name" value="TrkA_C"/>
    <property type="match status" value="2"/>
</dbReference>
<dbReference type="InterPro" id="IPR006037">
    <property type="entry name" value="RCK_C"/>
</dbReference>
<organism evidence="9 10">
    <name type="scientific">Chromatocurvus halotolerans</name>
    <dbReference type="NCBI Taxonomy" id="1132028"/>
    <lineage>
        <taxon>Bacteria</taxon>
        <taxon>Pseudomonadati</taxon>
        <taxon>Pseudomonadota</taxon>
        <taxon>Gammaproteobacteria</taxon>
        <taxon>Cellvibrionales</taxon>
        <taxon>Halieaceae</taxon>
        <taxon>Chromatocurvus</taxon>
    </lineage>
</organism>
<evidence type="ECO:0000259" key="8">
    <source>
        <dbReference type="PROSITE" id="PS51202"/>
    </source>
</evidence>
<keyword evidence="2" id="KW-0813">Transport</keyword>
<dbReference type="InterPro" id="IPR004680">
    <property type="entry name" value="Cit_transptr-like_dom"/>
</dbReference>
<dbReference type="Gene3D" id="3.30.70.1450">
    <property type="entry name" value="Regulator of K+ conductance, C-terminal domain"/>
    <property type="match status" value="2"/>
</dbReference>
<keyword evidence="3 7" id="KW-0812">Transmembrane</keyword>
<comment type="subcellular location">
    <subcellularLocation>
        <location evidence="1">Membrane</location>
        <topology evidence="1">Multi-pass membrane protein</topology>
    </subcellularLocation>
</comment>
<feature type="domain" description="RCK C-terminal" evidence="8">
    <location>
        <begin position="195"/>
        <end position="279"/>
    </location>
</feature>
<dbReference type="AlphaFoldDB" id="A0A4R2KV70"/>
<feature type="transmembrane region" description="Helical" evidence="7">
    <location>
        <begin position="94"/>
        <end position="117"/>
    </location>
</feature>
<feature type="transmembrane region" description="Helical" evidence="7">
    <location>
        <begin position="429"/>
        <end position="447"/>
    </location>
</feature>
<feature type="transmembrane region" description="Helical" evidence="7">
    <location>
        <begin position="491"/>
        <end position="508"/>
    </location>
</feature>
<dbReference type="PANTHER" id="PTHR43652">
    <property type="entry name" value="BASIC AMINO ACID ANTIPORTER YFCC-RELATED"/>
    <property type="match status" value="1"/>
</dbReference>
<feature type="transmembrane region" description="Helical" evidence="7">
    <location>
        <begin position="55"/>
        <end position="74"/>
    </location>
</feature>
<sequence length="578" mass="61674">MLEQLLIAGVFLCLFSGLIFSSVSPAWLFTLAMSVCYLAGLVSTQELLGKASNTGLVTLILLLLVSVGLEKLSWLERLSAGLVNAWYRRSLLRLGIVTAVFSAFVNNTAVVATLANSVRTSRYHLPSKLLMPLSFAAILGGTMTLIGTSTNLIVSSFYEDATGAGLSFFAFLPVGGAATLVGLLVMIVFSRWLPENPTEEVNVNEYLVEAEVSEGSPLVGRSIADNGLRDLEALFLVEIVRDEHLVSPVAPQEVIEAGDKLIFSGDISQVSLLERFSGLRLFATQEGLLRGNLTEVILLPGATVEGRTIKESGFRSLFDAAVVGMRRGGKRLSGKLGGITLQAGDSLMLAVGADFATRRNVDKNFLVVDQSGIRSRTSTAHDIVLSVGLLLVVALGALDIVPLIKGVAILLVAMLGLGIVRSGELARRFPFSLWLIIASALTLSQALSNTGLVNELAELLHRGLDGQGPYVALVGVYLGTLLMTELMTNNAAAALVFPIAYGLAQSYGVDPMPFAMAVAFGASASFLTPYGYTTNLMVQNLGGYTLAHYFRYGFPLSVAYSLTVLFLLPRVFPFLPAH</sequence>
<gene>
    <name evidence="9" type="ORF">EV688_101187</name>
</gene>
<evidence type="ECO:0000313" key="10">
    <source>
        <dbReference type="Proteomes" id="UP000294980"/>
    </source>
</evidence>
<proteinExistence type="predicted"/>
<feature type="transmembrane region" description="Helical" evidence="7">
    <location>
        <begin position="552"/>
        <end position="572"/>
    </location>
</feature>
<protein>
    <submittedName>
        <fullName evidence="9">Di/tricarboxylate transporter</fullName>
    </submittedName>
</protein>
<dbReference type="InterPro" id="IPR036721">
    <property type="entry name" value="RCK_C_sf"/>
</dbReference>
<reference evidence="9 10" key="1">
    <citation type="submission" date="2019-03" db="EMBL/GenBank/DDBJ databases">
        <title>Genomic Encyclopedia of Type Strains, Phase IV (KMG-IV): sequencing the most valuable type-strain genomes for metagenomic binning, comparative biology and taxonomic classification.</title>
        <authorList>
            <person name="Goeker M."/>
        </authorList>
    </citation>
    <scope>NUCLEOTIDE SEQUENCE [LARGE SCALE GENOMIC DNA]</scope>
    <source>
        <strain evidence="9 10">DSM 23344</strain>
    </source>
</reference>
<keyword evidence="6 7" id="KW-0472">Membrane</keyword>
<evidence type="ECO:0000256" key="2">
    <source>
        <dbReference type="ARBA" id="ARBA00022448"/>
    </source>
</evidence>
<dbReference type="SUPFAM" id="SSF116726">
    <property type="entry name" value="TrkA C-terminal domain-like"/>
    <property type="match status" value="2"/>
</dbReference>
<dbReference type="GO" id="GO:0008324">
    <property type="term" value="F:monoatomic cation transmembrane transporter activity"/>
    <property type="evidence" value="ECO:0007669"/>
    <property type="project" value="InterPro"/>
</dbReference>
<dbReference type="PANTHER" id="PTHR43652:SF2">
    <property type="entry name" value="BASIC AMINO ACID ANTIPORTER YFCC-RELATED"/>
    <property type="match status" value="1"/>
</dbReference>
<dbReference type="OrthoDB" id="9809303at2"/>
<dbReference type="RefSeq" id="WP_117316450.1">
    <property type="nucleotide sequence ID" value="NZ_QQSW01000006.1"/>
</dbReference>
<comment type="caution">
    <text evidence="9">The sequence shown here is derived from an EMBL/GenBank/DDBJ whole genome shotgun (WGS) entry which is preliminary data.</text>
</comment>
<feature type="transmembrane region" description="Helical" evidence="7">
    <location>
        <begin position="467"/>
        <end position="484"/>
    </location>
</feature>
<feature type="transmembrane region" description="Helical" evidence="7">
    <location>
        <begin position="514"/>
        <end position="532"/>
    </location>
</feature>
<evidence type="ECO:0000256" key="4">
    <source>
        <dbReference type="ARBA" id="ARBA00022737"/>
    </source>
</evidence>
<dbReference type="Proteomes" id="UP000294980">
    <property type="component" value="Unassembled WGS sequence"/>
</dbReference>
<evidence type="ECO:0000313" key="9">
    <source>
        <dbReference type="EMBL" id="TCO78371.1"/>
    </source>
</evidence>
<evidence type="ECO:0000256" key="1">
    <source>
        <dbReference type="ARBA" id="ARBA00004141"/>
    </source>
</evidence>
<keyword evidence="4" id="KW-0677">Repeat</keyword>
<evidence type="ECO:0000256" key="6">
    <source>
        <dbReference type="ARBA" id="ARBA00023136"/>
    </source>
</evidence>
<keyword evidence="10" id="KW-1185">Reference proteome</keyword>
<dbReference type="GO" id="GO:0006813">
    <property type="term" value="P:potassium ion transport"/>
    <property type="evidence" value="ECO:0007669"/>
    <property type="project" value="InterPro"/>
</dbReference>
<keyword evidence="5 7" id="KW-1133">Transmembrane helix</keyword>
<dbReference type="PROSITE" id="PS51202">
    <property type="entry name" value="RCK_C"/>
    <property type="match status" value="2"/>
</dbReference>
<name>A0A4R2KV70_9GAMM</name>
<dbReference type="GO" id="GO:0005886">
    <property type="term" value="C:plasma membrane"/>
    <property type="evidence" value="ECO:0007669"/>
    <property type="project" value="TreeGrafter"/>
</dbReference>
<evidence type="ECO:0000256" key="7">
    <source>
        <dbReference type="SAM" id="Phobius"/>
    </source>
</evidence>
<dbReference type="Pfam" id="PF03600">
    <property type="entry name" value="CitMHS"/>
    <property type="match status" value="1"/>
</dbReference>
<feature type="transmembrane region" description="Helical" evidence="7">
    <location>
        <begin position="166"/>
        <end position="189"/>
    </location>
</feature>
<evidence type="ECO:0000256" key="5">
    <source>
        <dbReference type="ARBA" id="ARBA00022989"/>
    </source>
</evidence>
<dbReference type="InterPro" id="IPR051679">
    <property type="entry name" value="DASS-Related_Transporters"/>
</dbReference>
<feature type="transmembrane region" description="Helical" evidence="7">
    <location>
        <begin position="129"/>
        <end position="154"/>
    </location>
</feature>